<evidence type="ECO:0000313" key="2">
    <source>
        <dbReference type="Proteomes" id="UP000695022"/>
    </source>
</evidence>
<feature type="compositionally biased region" description="Acidic residues" evidence="1">
    <location>
        <begin position="294"/>
        <end position="309"/>
    </location>
</feature>
<keyword evidence="2" id="KW-1185">Reference proteome</keyword>
<sequence length="689" mass="74674">MSSSSADDEAGSSAASDISLPDFQSEMKSIFSEVHEQLPSLDYEDEMNEEGDDEAEEDDEVGFQPCNYRSAGQHGHLSLDDSAVDQAGLNKRDCAQQDPLATPEFGSGEEELPEDRERSPLPPPPAPGAHCAQELSDMLAKFIPQQPPVLDAASVSLDFDEDNDRSLSELLQSDELCAAGGDPEGSGCDGNDVTLLQQLAVLADRYGSSAWTSDATSLPPSSSHSSPRGRVDADSMTDGRGVVAVGTSTREPDTVFLDLRNRAPHDEQSQRRADNMYSIRRILRLGSDGGTESSDSDSESGRDSEDETVSWEKQRLKVKQTQTKGTSCSLQLKQTPAAEKLQTTPTAEGRGPTASARRRGNGQVAKSTCGVSTVMTVAPPVAHEERETAERGVGTSTGEGSRASASMRAVMATAATPGETLARRGAEAQEEKVPSRAPPQGSKAKKSDESAKKQRERQVRMRESRQRVRKQLEAMAPTMSAGERQAMADVTGLIYDEEESYRPAVRPLPEVLPPDTVLVSVLMSSSGQITEHRTCKPIDTGLTYTFPILLSWLLHLVPAPGGAADAADEPACPFSVIGLQQLWMNGQLQLAIAAVPDARYQVSPVKHRRNKRDEMRTPFQHAIAKFLSANTLHSAGAVDASRAAAMKSRWRRRGRVLLRGRQPHRVLETSVHLHPGERRSARGEARVWR</sequence>
<name>A0ABM1E9K1_PRICU</name>
<gene>
    <name evidence="3" type="primary">LOC106810111</name>
</gene>
<feature type="compositionally biased region" description="Low complexity" evidence="1">
    <location>
        <begin position="217"/>
        <end position="226"/>
    </location>
</feature>
<feature type="region of interest" description="Disordered" evidence="1">
    <location>
        <begin position="1"/>
        <end position="131"/>
    </location>
</feature>
<feature type="compositionally biased region" description="Polar residues" evidence="1">
    <location>
        <begin position="319"/>
        <end position="334"/>
    </location>
</feature>
<accession>A0ABM1E9K1</accession>
<feature type="compositionally biased region" description="Basic and acidic residues" evidence="1">
    <location>
        <begin position="259"/>
        <end position="274"/>
    </location>
</feature>
<evidence type="ECO:0000313" key="3">
    <source>
        <dbReference type="RefSeq" id="XP_014668872.1"/>
    </source>
</evidence>
<organism evidence="2 3">
    <name type="scientific">Priapulus caudatus</name>
    <name type="common">Priapulid worm</name>
    <dbReference type="NCBI Taxonomy" id="37621"/>
    <lineage>
        <taxon>Eukaryota</taxon>
        <taxon>Metazoa</taxon>
        <taxon>Ecdysozoa</taxon>
        <taxon>Scalidophora</taxon>
        <taxon>Priapulida</taxon>
        <taxon>Priapulimorpha</taxon>
        <taxon>Priapulimorphida</taxon>
        <taxon>Priapulidae</taxon>
        <taxon>Priapulus</taxon>
    </lineage>
</organism>
<dbReference type="GeneID" id="106810111"/>
<dbReference type="RefSeq" id="XP_014668872.1">
    <property type="nucleotide sequence ID" value="XM_014813386.1"/>
</dbReference>
<feature type="region of interest" description="Disordered" evidence="1">
    <location>
        <begin position="381"/>
        <end position="467"/>
    </location>
</feature>
<feature type="compositionally biased region" description="Basic and acidic residues" evidence="1">
    <location>
        <begin position="445"/>
        <end position="467"/>
    </location>
</feature>
<protein>
    <submittedName>
        <fullName evidence="3">Uncharacterized protein LOC106810111</fullName>
    </submittedName>
</protein>
<feature type="compositionally biased region" description="Acidic residues" evidence="1">
    <location>
        <begin position="42"/>
        <end position="61"/>
    </location>
</feature>
<feature type="compositionally biased region" description="Acidic residues" evidence="1">
    <location>
        <begin position="1"/>
        <end position="10"/>
    </location>
</feature>
<feature type="compositionally biased region" description="Low complexity" evidence="1">
    <location>
        <begin position="402"/>
        <end position="416"/>
    </location>
</feature>
<proteinExistence type="predicted"/>
<reference evidence="3" key="1">
    <citation type="submission" date="2025-08" db="UniProtKB">
        <authorList>
            <consortium name="RefSeq"/>
        </authorList>
    </citation>
    <scope>IDENTIFICATION</scope>
</reference>
<feature type="compositionally biased region" description="Basic and acidic residues" evidence="1">
    <location>
        <begin position="421"/>
        <end position="434"/>
    </location>
</feature>
<feature type="region of interest" description="Disordered" evidence="1">
    <location>
        <begin position="254"/>
        <end position="367"/>
    </location>
</feature>
<dbReference type="Proteomes" id="UP000695022">
    <property type="component" value="Unplaced"/>
</dbReference>
<evidence type="ECO:0000256" key="1">
    <source>
        <dbReference type="SAM" id="MobiDB-lite"/>
    </source>
</evidence>
<feature type="region of interest" description="Disordered" evidence="1">
    <location>
        <begin position="210"/>
        <end position="238"/>
    </location>
</feature>